<dbReference type="EnsemblPlants" id="Bra035703.1">
    <property type="protein sequence ID" value="Bra035703.1-P"/>
    <property type="gene ID" value="Bra035703"/>
</dbReference>
<dbReference type="AlphaFoldDB" id="M4F3Q3"/>
<keyword evidence="5" id="KW-1185">Reference proteome</keyword>
<dbReference type="InParanoid" id="M4F3Q3"/>
<evidence type="ECO:0000313" key="4">
    <source>
        <dbReference type="EnsemblPlants" id="Bra035703.1-P"/>
    </source>
</evidence>
<evidence type="ECO:0000256" key="2">
    <source>
        <dbReference type="SAM" id="MobiDB-lite"/>
    </source>
</evidence>
<dbReference type="GO" id="GO:0010150">
    <property type="term" value="P:leaf senescence"/>
    <property type="evidence" value="ECO:0007669"/>
    <property type="project" value="UniProtKB-ARBA"/>
</dbReference>
<dbReference type="PANTHER" id="PTHR46525:SF7">
    <property type="entry name" value="PROTEIN S40-4"/>
    <property type="match status" value="1"/>
</dbReference>
<reference evidence="4" key="3">
    <citation type="submission" date="2023-03" db="UniProtKB">
        <authorList>
            <consortium name="EnsemblPlants"/>
        </authorList>
    </citation>
    <scope>IDENTIFICATION</scope>
    <source>
        <strain evidence="4">cv. Chiifu-401-42</strain>
    </source>
</reference>
<evidence type="ECO:0000259" key="3">
    <source>
        <dbReference type="PROSITE" id="PS51194"/>
    </source>
</evidence>
<name>M4F3Q3_BRACM</name>
<dbReference type="PANTHER" id="PTHR46525">
    <property type="entry name" value="EMB|CAB72159.1"/>
    <property type="match status" value="1"/>
</dbReference>
<protein>
    <recommendedName>
        <fullName evidence="3">Helicase C-terminal domain-containing protein</fullName>
    </recommendedName>
</protein>
<dbReference type="PROSITE" id="PS51194">
    <property type="entry name" value="HELICASE_CTER"/>
    <property type="match status" value="1"/>
</dbReference>
<reference evidence="4 5" key="1">
    <citation type="journal article" date="2011" name="Nat. Genet.">
        <title>The genome of the mesopolyploid crop species Brassica rapa.</title>
        <authorList>
            <consortium name="Brassica rapa Genome Sequencing Project Consortium"/>
            <person name="Wang X."/>
            <person name="Wang H."/>
            <person name="Wang J."/>
            <person name="Sun R."/>
            <person name="Wu J."/>
            <person name="Liu S."/>
            <person name="Bai Y."/>
            <person name="Mun J.H."/>
            <person name="Bancroft I."/>
            <person name="Cheng F."/>
            <person name="Huang S."/>
            <person name="Li X."/>
            <person name="Hua W."/>
            <person name="Wang J."/>
            <person name="Wang X."/>
            <person name="Freeling M."/>
            <person name="Pires J.C."/>
            <person name="Paterson A.H."/>
            <person name="Chalhoub B."/>
            <person name="Wang B."/>
            <person name="Hayward A."/>
            <person name="Sharpe A.G."/>
            <person name="Park B.S."/>
            <person name="Weisshaar B."/>
            <person name="Liu B."/>
            <person name="Li B."/>
            <person name="Liu B."/>
            <person name="Tong C."/>
            <person name="Song C."/>
            <person name="Duran C."/>
            <person name="Peng C."/>
            <person name="Geng C."/>
            <person name="Koh C."/>
            <person name="Lin C."/>
            <person name="Edwards D."/>
            <person name="Mu D."/>
            <person name="Shen D."/>
            <person name="Soumpourou E."/>
            <person name="Li F."/>
            <person name="Fraser F."/>
            <person name="Conant G."/>
            <person name="Lassalle G."/>
            <person name="King G.J."/>
            <person name="Bonnema G."/>
            <person name="Tang H."/>
            <person name="Wang H."/>
            <person name="Belcram H."/>
            <person name="Zhou H."/>
            <person name="Hirakawa H."/>
            <person name="Abe H."/>
            <person name="Guo H."/>
            <person name="Wang H."/>
            <person name="Jin H."/>
            <person name="Parkin I.A."/>
            <person name="Batley J."/>
            <person name="Kim J.S."/>
            <person name="Just J."/>
            <person name="Li J."/>
            <person name="Xu J."/>
            <person name="Deng J."/>
            <person name="Kim J.A."/>
            <person name="Li J."/>
            <person name="Yu J."/>
            <person name="Meng J."/>
            <person name="Wang J."/>
            <person name="Min J."/>
            <person name="Poulain J."/>
            <person name="Wang J."/>
            <person name="Hatakeyama K."/>
            <person name="Wu K."/>
            <person name="Wang L."/>
            <person name="Fang L."/>
            <person name="Trick M."/>
            <person name="Links M.G."/>
            <person name="Zhao M."/>
            <person name="Jin M."/>
            <person name="Ramchiary N."/>
            <person name="Drou N."/>
            <person name="Berkman P.J."/>
            <person name="Cai Q."/>
            <person name="Huang Q."/>
            <person name="Li R."/>
            <person name="Tabata S."/>
            <person name="Cheng S."/>
            <person name="Zhang S."/>
            <person name="Zhang S."/>
            <person name="Huang S."/>
            <person name="Sato S."/>
            <person name="Sun S."/>
            <person name="Kwon S.J."/>
            <person name="Choi S.R."/>
            <person name="Lee T.H."/>
            <person name="Fan W."/>
            <person name="Zhao X."/>
            <person name="Tan X."/>
            <person name="Xu X."/>
            <person name="Wang Y."/>
            <person name="Qiu Y."/>
            <person name="Yin Y."/>
            <person name="Li Y."/>
            <person name="Du Y."/>
            <person name="Liao Y."/>
            <person name="Lim Y."/>
            <person name="Narusaka Y."/>
            <person name="Wang Y."/>
            <person name="Wang Z."/>
            <person name="Li Z."/>
            <person name="Wang Z."/>
            <person name="Xiong Z."/>
            <person name="Zhang Z."/>
        </authorList>
    </citation>
    <scope>NUCLEOTIDE SEQUENCE [LARGE SCALE GENOMIC DNA]</scope>
    <source>
        <strain evidence="4 5">cv. Chiifu-401-42</strain>
    </source>
</reference>
<dbReference type="FunCoup" id="M4F3Q3">
    <property type="interactions" value="6"/>
</dbReference>
<dbReference type="STRING" id="51351.M4F3Q3"/>
<dbReference type="eggNOG" id="KOG0327">
    <property type="taxonomic scope" value="Eukaryota"/>
</dbReference>
<dbReference type="InterPro" id="IPR001650">
    <property type="entry name" value="Helicase_C-like"/>
</dbReference>
<reference evidence="4 5" key="2">
    <citation type="journal article" date="2018" name="Hortic Res">
        <title>Improved Brassica rapa reference genome by single-molecule sequencing and chromosome conformation capture technologies.</title>
        <authorList>
            <person name="Zhang L."/>
            <person name="Cai X."/>
            <person name="Wu J."/>
            <person name="Liu M."/>
            <person name="Grob S."/>
            <person name="Cheng F."/>
            <person name="Liang J."/>
            <person name="Cai C."/>
            <person name="Liu Z."/>
            <person name="Liu B."/>
            <person name="Wang F."/>
            <person name="Li S."/>
            <person name="Liu F."/>
            <person name="Li X."/>
            <person name="Cheng L."/>
            <person name="Yang W."/>
            <person name="Li M.H."/>
            <person name="Grossniklaus U."/>
            <person name="Zheng H."/>
            <person name="Wang X."/>
        </authorList>
    </citation>
    <scope>NUCLEOTIDE SEQUENCE [LARGE SCALE GENOMIC DNA]</scope>
    <source>
        <strain evidence="4 5">cv. Chiifu-401-42</strain>
    </source>
</reference>
<organism evidence="4 5">
    <name type="scientific">Brassica campestris</name>
    <name type="common">Field mustard</name>
    <dbReference type="NCBI Taxonomy" id="3711"/>
    <lineage>
        <taxon>Eukaryota</taxon>
        <taxon>Viridiplantae</taxon>
        <taxon>Streptophyta</taxon>
        <taxon>Embryophyta</taxon>
        <taxon>Tracheophyta</taxon>
        <taxon>Spermatophyta</taxon>
        <taxon>Magnoliopsida</taxon>
        <taxon>eudicotyledons</taxon>
        <taxon>Gunneridae</taxon>
        <taxon>Pentapetalae</taxon>
        <taxon>rosids</taxon>
        <taxon>malvids</taxon>
        <taxon>Brassicales</taxon>
        <taxon>Brassicaceae</taxon>
        <taxon>Brassiceae</taxon>
        <taxon>Brassica</taxon>
    </lineage>
</organism>
<sequence length="246" mass="27327">MATSKCYYPRPSHRFFSTDHQHVSSPSDFELDEWDLFNTGSDSASGFTFSDLTITSDRTGANRKPRGGSAASSLPVNVPDWSKILGEESPRRQTSYDGDEVAACGGETRRVPPHELIASRRMASFSVHEGAGRTLKGRDLSRPAAVQQQLKPQPRLGGEGEETFYTTYAEVCDSFDAMELRSDLLRGIYAYTTRGNMDQNTRDIIMQEFCSGYSRVPITTDLLAHGIDVQQVSLVINFELPTQLEN</sequence>
<dbReference type="Pfam" id="PF04520">
    <property type="entry name" value="Senescence_reg"/>
    <property type="match status" value="1"/>
</dbReference>
<evidence type="ECO:0000256" key="1">
    <source>
        <dbReference type="ARBA" id="ARBA00034773"/>
    </source>
</evidence>
<dbReference type="Gene3D" id="3.40.50.300">
    <property type="entry name" value="P-loop containing nucleotide triphosphate hydrolases"/>
    <property type="match status" value="1"/>
</dbReference>
<dbReference type="InterPro" id="IPR027417">
    <property type="entry name" value="P-loop_NTPase"/>
</dbReference>
<dbReference type="InterPro" id="IPR007608">
    <property type="entry name" value="Senescence_reg_S40"/>
</dbReference>
<dbReference type="Pfam" id="PF00271">
    <property type="entry name" value="Helicase_C"/>
    <property type="match status" value="1"/>
</dbReference>
<evidence type="ECO:0000313" key="5">
    <source>
        <dbReference type="Proteomes" id="UP000011750"/>
    </source>
</evidence>
<feature type="domain" description="Helicase C-terminal" evidence="3">
    <location>
        <begin position="145"/>
        <end position="246"/>
    </location>
</feature>
<dbReference type="SUPFAM" id="SSF52540">
    <property type="entry name" value="P-loop containing nucleoside triphosphate hydrolases"/>
    <property type="match status" value="1"/>
</dbReference>
<dbReference type="Gramene" id="Bra035703.1">
    <property type="protein sequence ID" value="Bra035703.1-P"/>
    <property type="gene ID" value="Bra035703"/>
</dbReference>
<comment type="similarity">
    <text evidence="1">Belongs to the senescence regulator S40 family.</text>
</comment>
<dbReference type="HOGENOM" id="CLU_1130451_0_0_1"/>
<dbReference type="Proteomes" id="UP000011750">
    <property type="component" value="Chromosome A04"/>
</dbReference>
<feature type="region of interest" description="Disordered" evidence="2">
    <location>
        <begin position="86"/>
        <end position="106"/>
    </location>
</feature>
<accession>M4F3Q3</accession>
<proteinExistence type="inferred from homology"/>